<evidence type="ECO:0000313" key="2">
    <source>
        <dbReference type="EMBL" id="MDB1125782.1"/>
    </source>
</evidence>
<dbReference type="InterPro" id="IPR036388">
    <property type="entry name" value="WH-like_DNA-bd_sf"/>
</dbReference>
<gene>
    <name evidence="2" type="ORF">PGX00_19810</name>
</gene>
<organism evidence="2 3">
    <name type="scientific">Vibrio algarum</name>
    <dbReference type="NCBI Taxonomy" id="3020714"/>
    <lineage>
        <taxon>Bacteria</taxon>
        <taxon>Pseudomonadati</taxon>
        <taxon>Pseudomonadota</taxon>
        <taxon>Gammaproteobacteria</taxon>
        <taxon>Vibrionales</taxon>
        <taxon>Vibrionaceae</taxon>
        <taxon>Vibrio</taxon>
    </lineage>
</organism>
<dbReference type="SUPFAM" id="SSF46689">
    <property type="entry name" value="Homeodomain-like"/>
    <property type="match status" value="1"/>
</dbReference>
<dbReference type="InterPro" id="IPR025246">
    <property type="entry name" value="IS30-like_HTH"/>
</dbReference>
<comment type="caution">
    <text evidence="2">The sequence shown here is derived from an EMBL/GenBank/DDBJ whole genome shotgun (WGS) entry which is preliminary data.</text>
</comment>
<sequence>MYKQLTEEKRLQIWALRKEGKSQTEIANVLEVHRSTVSRELSRNSGPYGYEPQLAQRMAIYRKKFHTQIIEKQYEELVKELVSIGWKREQCQEFILHHHPELTIEQINKLIDDGILAKKV</sequence>
<feature type="domain" description="Transposase IS30-like HTH" evidence="1">
    <location>
        <begin position="2"/>
        <end position="44"/>
    </location>
</feature>
<dbReference type="Proteomes" id="UP001210678">
    <property type="component" value="Unassembled WGS sequence"/>
</dbReference>
<dbReference type="Gene3D" id="1.10.10.10">
    <property type="entry name" value="Winged helix-like DNA-binding domain superfamily/Winged helix DNA-binding domain"/>
    <property type="match status" value="1"/>
</dbReference>
<dbReference type="PANTHER" id="PTHR10948:SF23">
    <property type="entry name" value="TRANSPOSASE INSI FOR INSERTION SEQUENCE ELEMENT IS30A-RELATED"/>
    <property type="match status" value="1"/>
</dbReference>
<protein>
    <submittedName>
        <fullName evidence="2">Helix-turn-helix domain-containing protein</fullName>
    </submittedName>
</protein>
<evidence type="ECO:0000259" key="1">
    <source>
        <dbReference type="Pfam" id="PF13936"/>
    </source>
</evidence>
<evidence type="ECO:0000313" key="3">
    <source>
        <dbReference type="Proteomes" id="UP001210678"/>
    </source>
</evidence>
<dbReference type="Pfam" id="PF13936">
    <property type="entry name" value="HTH_38"/>
    <property type="match status" value="1"/>
</dbReference>
<name>A0ABT4YW24_9VIBR</name>
<dbReference type="InterPro" id="IPR009057">
    <property type="entry name" value="Homeodomain-like_sf"/>
</dbReference>
<dbReference type="PANTHER" id="PTHR10948">
    <property type="entry name" value="TRANSPOSASE"/>
    <property type="match status" value="1"/>
</dbReference>
<accession>A0ABT4YW24</accession>
<proteinExistence type="predicted"/>
<dbReference type="RefSeq" id="WP_272139800.1">
    <property type="nucleotide sequence ID" value="NZ_JAQLOI010000003.1"/>
</dbReference>
<reference evidence="2 3" key="1">
    <citation type="submission" date="2023-01" db="EMBL/GenBank/DDBJ databases">
        <title>Vibrio sp. KJ40-1 sp.nov, isolated from marine algae.</title>
        <authorList>
            <person name="Butt M."/>
            <person name="Kim J.M.J."/>
            <person name="Jeon C.O.C."/>
        </authorList>
    </citation>
    <scope>NUCLEOTIDE SEQUENCE [LARGE SCALE GENOMIC DNA]</scope>
    <source>
        <strain evidence="2 3">KJ40-1</strain>
    </source>
</reference>
<dbReference type="InterPro" id="IPR051917">
    <property type="entry name" value="Transposase-Integrase"/>
</dbReference>
<dbReference type="EMBL" id="JAQLOI010000003">
    <property type="protein sequence ID" value="MDB1125782.1"/>
    <property type="molecule type" value="Genomic_DNA"/>
</dbReference>
<keyword evidence="3" id="KW-1185">Reference proteome</keyword>